<keyword evidence="2" id="KW-1185">Reference proteome</keyword>
<dbReference type="Proteomes" id="UP000293846">
    <property type="component" value="Unassembled WGS sequence"/>
</dbReference>
<proteinExistence type="predicted"/>
<reference evidence="1 2" key="1">
    <citation type="submission" date="2019-03" db="EMBL/GenBank/DDBJ databases">
        <authorList>
            <person name="Jensen L."/>
            <person name="Storgaard J."/>
            <person name="Sulaj E."/>
            <person name="Schramm A."/>
            <person name="Marshall I.P.G."/>
        </authorList>
    </citation>
    <scope>NUCLEOTIDE SEQUENCE [LARGE SCALE GENOMIC DNA]</scope>
    <source>
        <strain evidence="1 2">2017H2G3</strain>
    </source>
</reference>
<evidence type="ECO:0000313" key="1">
    <source>
        <dbReference type="EMBL" id="TCJ01711.1"/>
    </source>
</evidence>
<evidence type="ECO:0000313" key="2">
    <source>
        <dbReference type="Proteomes" id="UP000293846"/>
    </source>
</evidence>
<protein>
    <submittedName>
        <fullName evidence="1">Uncharacterized protein</fullName>
    </submittedName>
</protein>
<comment type="caution">
    <text evidence="1">The sequence shown here is derived from an EMBL/GenBank/DDBJ whole genome shotgun (WGS) entry which is preliminary data.</text>
</comment>
<sequence>MVYLWGNPNDLVKEDMKIEGVHVDSGFTQEMASFTLSKGLYGSDAHSLTSFKPFGKYGYWNLKFRFGEETFQEFSVYVKEPYVKIGKATLLISKEDLVAGTFEDVNLDIEGEDLPGQVKLRLYSLEYGTAEVFTFSDRMDFIKSSTAKK</sequence>
<gene>
    <name evidence="1" type="ORF">E0Y62_22690</name>
</gene>
<dbReference type="AlphaFoldDB" id="A0A4R1AQD1"/>
<organism evidence="1 2">
    <name type="scientific">Cytobacillus praedii</name>
    <dbReference type="NCBI Taxonomy" id="1742358"/>
    <lineage>
        <taxon>Bacteria</taxon>
        <taxon>Bacillati</taxon>
        <taxon>Bacillota</taxon>
        <taxon>Bacilli</taxon>
        <taxon>Bacillales</taxon>
        <taxon>Bacillaceae</taxon>
        <taxon>Cytobacillus</taxon>
    </lineage>
</organism>
<dbReference type="Gene3D" id="2.60.40.3830">
    <property type="match status" value="1"/>
</dbReference>
<name>A0A4R1AQD1_9BACI</name>
<accession>A0A4R1AQD1</accession>
<dbReference type="EMBL" id="SJTH01000052">
    <property type="protein sequence ID" value="TCJ01711.1"/>
    <property type="molecule type" value="Genomic_DNA"/>
</dbReference>